<name>A0A8J8NC55_HALGN</name>
<proteinExistence type="predicted"/>
<sequence length="91" mass="10162">MHSKQLAKSKVGRLRTRLHLSILRVISPRGGGPVFSTALTLPLYRVGRQQSTKSRRMIAVIITVQIHCISLRRIAGAMGRSLLSKKFQKQA</sequence>
<protein>
    <submittedName>
        <fullName evidence="1">Uncharacterized protein</fullName>
    </submittedName>
</protein>
<gene>
    <name evidence="1" type="ORF">FGO68_gene5735</name>
</gene>
<reference evidence="1" key="1">
    <citation type="submission" date="2019-06" db="EMBL/GenBank/DDBJ databases">
        <authorList>
            <person name="Zheng W."/>
        </authorList>
    </citation>
    <scope>NUCLEOTIDE SEQUENCE</scope>
    <source>
        <strain evidence="1">QDHG01</strain>
    </source>
</reference>
<evidence type="ECO:0000313" key="1">
    <source>
        <dbReference type="EMBL" id="TNV71755.1"/>
    </source>
</evidence>
<organism evidence="1 2">
    <name type="scientific">Halteria grandinella</name>
    <dbReference type="NCBI Taxonomy" id="5974"/>
    <lineage>
        <taxon>Eukaryota</taxon>
        <taxon>Sar</taxon>
        <taxon>Alveolata</taxon>
        <taxon>Ciliophora</taxon>
        <taxon>Intramacronucleata</taxon>
        <taxon>Spirotrichea</taxon>
        <taxon>Stichotrichia</taxon>
        <taxon>Sporadotrichida</taxon>
        <taxon>Halteriidae</taxon>
        <taxon>Halteria</taxon>
    </lineage>
</organism>
<dbReference type="EMBL" id="RRYP01028124">
    <property type="protein sequence ID" value="TNV71755.1"/>
    <property type="molecule type" value="Genomic_DNA"/>
</dbReference>
<dbReference type="AlphaFoldDB" id="A0A8J8NC55"/>
<accession>A0A8J8NC55</accession>
<evidence type="ECO:0000313" key="2">
    <source>
        <dbReference type="Proteomes" id="UP000785679"/>
    </source>
</evidence>
<comment type="caution">
    <text evidence="1">The sequence shown here is derived from an EMBL/GenBank/DDBJ whole genome shotgun (WGS) entry which is preliminary data.</text>
</comment>
<dbReference type="Proteomes" id="UP000785679">
    <property type="component" value="Unassembled WGS sequence"/>
</dbReference>
<keyword evidence="2" id="KW-1185">Reference proteome</keyword>